<dbReference type="Proteomes" id="UP000502823">
    <property type="component" value="Unassembled WGS sequence"/>
</dbReference>
<dbReference type="SMART" id="SM00192">
    <property type="entry name" value="LDLa"/>
    <property type="match status" value="1"/>
</dbReference>
<dbReference type="Pfam" id="PF07678">
    <property type="entry name" value="TED_complement"/>
    <property type="match status" value="1"/>
</dbReference>
<reference evidence="7" key="1">
    <citation type="submission" date="2020-01" db="EMBL/GenBank/DDBJ databases">
        <title>Draft genome sequence of the Termite Coptotermes fromosanus.</title>
        <authorList>
            <person name="Itakura S."/>
            <person name="Yosikawa Y."/>
            <person name="Umezawa K."/>
        </authorList>
    </citation>
    <scope>NUCLEOTIDE SEQUENCE [LARGE SCALE GENOMIC DNA]</scope>
</reference>
<organism evidence="6 7">
    <name type="scientific">Coptotermes formosanus</name>
    <name type="common">Formosan subterranean termite</name>
    <dbReference type="NCBI Taxonomy" id="36987"/>
    <lineage>
        <taxon>Eukaryota</taxon>
        <taxon>Metazoa</taxon>
        <taxon>Ecdysozoa</taxon>
        <taxon>Arthropoda</taxon>
        <taxon>Hexapoda</taxon>
        <taxon>Insecta</taxon>
        <taxon>Pterygota</taxon>
        <taxon>Neoptera</taxon>
        <taxon>Polyneoptera</taxon>
        <taxon>Dictyoptera</taxon>
        <taxon>Blattodea</taxon>
        <taxon>Blattoidea</taxon>
        <taxon>Termitoidae</taxon>
        <taxon>Rhinotermitidae</taxon>
        <taxon>Coptotermes</taxon>
    </lineage>
</organism>
<dbReference type="PROSITE" id="PS50068">
    <property type="entry name" value="LDLRA_2"/>
    <property type="match status" value="1"/>
</dbReference>
<feature type="disulfide bond" evidence="2">
    <location>
        <begin position="548"/>
        <end position="566"/>
    </location>
</feature>
<protein>
    <recommendedName>
        <fullName evidence="8">CD109 antigen</fullName>
    </recommendedName>
</protein>
<dbReference type="InterPro" id="IPR011626">
    <property type="entry name" value="Alpha-macroglobulin_TED"/>
</dbReference>
<dbReference type="Pfam" id="PF00207">
    <property type="entry name" value="A2M"/>
    <property type="match status" value="1"/>
</dbReference>
<dbReference type="GO" id="GO:0004866">
    <property type="term" value="F:endopeptidase inhibitor activity"/>
    <property type="evidence" value="ECO:0007669"/>
    <property type="project" value="InterPro"/>
</dbReference>
<dbReference type="Gene3D" id="2.60.40.1930">
    <property type="match status" value="2"/>
</dbReference>
<name>A0A6L2Q7K7_COPFO</name>
<dbReference type="SMART" id="SM01361">
    <property type="entry name" value="A2M_recep"/>
    <property type="match status" value="1"/>
</dbReference>
<evidence type="ECO:0000259" key="3">
    <source>
        <dbReference type="SMART" id="SM01359"/>
    </source>
</evidence>
<dbReference type="SUPFAM" id="SSF49410">
    <property type="entry name" value="Alpha-macroglobulin receptor domain"/>
    <property type="match status" value="1"/>
</dbReference>
<dbReference type="InterPro" id="IPR011625">
    <property type="entry name" value="A2M_N_BRD"/>
</dbReference>
<dbReference type="SMART" id="SM01360">
    <property type="entry name" value="A2M"/>
    <property type="match status" value="1"/>
</dbReference>
<feature type="disulfide bond" evidence="2">
    <location>
        <begin position="560"/>
        <end position="575"/>
    </location>
</feature>
<feature type="non-terminal residue" evidence="6">
    <location>
        <position position="1"/>
    </location>
</feature>
<feature type="domain" description="Alpha-2-macroglobulin bait region" evidence="3">
    <location>
        <begin position="323"/>
        <end position="453"/>
    </location>
</feature>
<evidence type="ECO:0000259" key="5">
    <source>
        <dbReference type="SMART" id="SM01361"/>
    </source>
</evidence>
<gene>
    <name evidence="6" type="ORF">Cfor_00571</name>
</gene>
<sequence length="1423" mass="162056">NSDGLIMRRWVSMQINNGVISHKFTLPQLVNDGFWKIRVEALDQIEDQNIRVEKYFSPLFEVHVSLPAYTLDTEKYVRASISACSAWERIARGNATFRMYGRYLKQNDSRKLVLEDTTSMKDGKHDVLIPMELVQSMMGGLEGIELRMEAQLTEYLYGETVMGFSHTRIISGSLNLYFLGASPMVFIPGMLFEGHVIVTYHDGEHLSGEKLAHSTLRIEIVAEFESGSTLSLPDILALPADKRRITADVEDNEWNTGRKYTVEYADIVSVERYWEEGVLYFKFHVPPKVLELTLRAFYEDDEGESVQAKIKAIQHYSPTKKYMSVRTSSTDSEAGEFATFHVKTNFILQSFKYMVLTKGLLLFAGEQKVESPFPTTTTFALPVASNMAPGFRLLVYHVTLNSELVADSVFVPIIGFNGYEISLEVNQGKDHTKKTAQAVMTAKAGAFMGINSMRRPSYFLQAGNDISMSRVTESFYAFENFPRSEPKVKWRSRQGLVPDEVSYFHSRSYGKDSYETLIFSGVVIFTDAHLPIRKLDDACVGKEGYKPCFTEGCFLATKICDGYNDCEDWSDESDCPVQDDDWYEYRILRTSRSDELYDTAGNDWSWKEMNGEFGGEEFFTMDMPPVADEWYFTGFTLSRITGFTTINTPIAFSSTRPFMMHAEGPTVCRHGEQIGLRLLLLNNEPYEMLVVLTLHASPEYKFVHVEEGGTVTSYGARLSGGDHQHLVYLPAGAQQHVDMPVAPVVEKGNVAVTISAMTQVGRIELVHNITVLGEGAMVNKHTAVYLDLKNKALVLQYLDIYVEESPIIPYQPWRRYVYGSTSGYVTVTGGIIGPAFPTIPLTAGSVLKRELKGTDGRIFELAVNIWTLHYLRLTNQLKWDITKQVLEEVNVIYAQVMKRFDKKGWFKNWDSSQPSVWLTSWVTRIFKYASFQDWENLFYIEPQIFTRSIEWILKFQTETGSFAETAWYHDPLDTKMRAKFVTNFNNSVQYRNITLTAHILITIHEVIDIVWGSIRTEAAKASIKAVRYLEHQLPSMTDPYEIAITTYALTLCNSIEKEFAFNLLQSTRLEATDGLPYWSRVPVPASRIRYENQRPFICPQDYETDVSVAVEATSYALMVYLMREGITVVPEKIVQWLTSVRMGNSAFISTTDTVTALQALTEYAFRARLKDITDVSITLELPSSAGFRKRILVDNTSFSEPQMFEIPNVWGHLNIIAKGSGQAVVQMDVSFGVDYEGFKELAKTETFSLEVKEFYSTFRNKSSITIQSCFQWLLEDPPTSGLSVLEYELPTGYNLLESEAERLVQSGLHPTLRDAKTIEGKTFWFFERITQDWTCFNHTVRRWYPVANISLHRQAQLYETHARENFVMILVNSTSLYILNICEVCGSYQCPYCPYYSRTASFAASRFAAVVCVITLQVLEKFT</sequence>
<evidence type="ECO:0000259" key="4">
    <source>
        <dbReference type="SMART" id="SM01360"/>
    </source>
</evidence>
<dbReference type="CDD" id="cd00112">
    <property type="entry name" value="LDLa"/>
    <property type="match status" value="1"/>
</dbReference>
<proteinExistence type="predicted"/>
<evidence type="ECO:0008006" key="8">
    <source>
        <dbReference type="Google" id="ProtNLM"/>
    </source>
</evidence>
<accession>A0A6L2Q7K7</accession>
<evidence type="ECO:0000313" key="6">
    <source>
        <dbReference type="EMBL" id="GFG40374.1"/>
    </source>
</evidence>
<dbReference type="SMART" id="SM01359">
    <property type="entry name" value="A2M_N_2"/>
    <property type="match status" value="1"/>
</dbReference>
<evidence type="ECO:0000256" key="1">
    <source>
        <dbReference type="ARBA" id="ARBA00023157"/>
    </source>
</evidence>
<dbReference type="InterPro" id="IPR013783">
    <property type="entry name" value="Ig-like_fold"/>
</dbReference>
<dbReference type="Pfam" id="PF07703">
    <property type="entry name" value="A2M_BRD"/>
    <property type="match status" value="1"/>
</dbReference>
<comment type="caution">
    <text evidence="6">The sequence shown here is derived from an EMBL/GenBank/DDBJ whole genome shotgun (WGS) entry which is preliminary data.</text>
</comment>
<dbReference type="SUPFAM" id="SSF48239">
    <property type="entry name" value="Terpenoid cyclases/Protein prenyltransferases"/>
    <property type="match status" value="1"/>
</dbReference>
<dbReference type="InterPro" id="IPR009048">
    <property type="entry name" value="A-macroglobulin_rcpt-bd"/>
</dbReference>
<dbReference type="PANTHER" id="PTHR11412">
    <property type="entry name" value="MACROGLOBULIN / COMPLEMENT"/>
    <property type="match status" value="1"/>
</dbReference>
<dbReference type="Gene3D" id="2.60.40.10">
    <property type="entry name" value="Immunoglobulins"/>
    <property type="match status" value="1"/>
</dbReference>
<dbReference type="InterPro" id="IPR036595">
    <property type="entry name" value="A-macroglobulin_rcpt-bd_sf"/>
</dbReference>
<evidence type="ECO:0000256" key="2">
    <source>
        <dbReference type="PROSITE-ProRule" id="PRU00124"/>
    </source>
</evidence>
<dbReference type="Pfam" id="PF07677">
    <property type="entry name" value="A2M_recep"/>
    <property type="match status" value="1"/>
</dbReference>
<dbReference type="OrthoDB" id="6359008at2759"/>
<dbReference type="Gene3D" id="1.50.10.20">
    <property type="match status" value="1"/>
</dbReference>
<dbReference type="GO" id="GO:0005615">
    <property type="term" value="C:extracellular space"/>
    <property type="evidence" value="ECO:0007669"/>
    <property type="project" value="InterPro"/>
</dbReference>
<evidence type="ECO:0000313" key="7">
    <source>
        <dbReference type="Proteomes" id="UP000502823"/>
    </source>
</evidence>
<dbReference type="SUPFAM" id="SSF57424">
    <property type="entry name" value="LDL receptor-like module"/>
    <property type="match status" value="1"/>
</dbReference>
<dbReference type="PANTHER" id="PTHR11412:SF146">
    <property type="entry name" value="CD109 ANTIGEN"/>
    <property type="match status" value="1"/>
</dbReference>
<keyword evidence="1 2" id="KW-1015">Disulfide bond</keyword>
<dbReference type="Gene3D" id="2.60.40.690">
    <property type="entry name" value="Alpha-macroglobulin, receptor-binding domain"/>
    <property type="match status" value="1"/>
</dbReference>
<dbReference type="EMBL" id="BLKM01001905">
    <property type="protein sequence ID" value="GFG40374.1"/>
    <property type="molecule type" value="Genomic_DNA"/>
</dbReference>
<dbReference type="InterPro" id="IPR002172">
    <property type="entry name" value="LDrepeatLR_classA_rpt"/>
</dbReference>
<feature type="domain" description="Alpha-macroglobulin receptor-binding" evidence="5">
    <location>
        <begin position="1280"/>
        <end position="1371"/>
    </location>
</feature>
<comment type="caution">
    <text evidence="2">Lacks conserved residue(s) required for the propagation of feature annotation.</text>
</comment>
<keyword evidence="7" id="KW-1185">Reference proteome</keyword>
<dbReference type="InterPro" id="IPR050473">
    <property type="entry name" value="A2M/Complement_sys"/>
</dbReference>
<dbReference type="InterPro" id="IPR001599">
    <property type="entry name" value="Macroglobln_a2"/>
</dbReference>
<feature type="domain" description="Alpha-2-macroglobulin" evidence="4">
    <location>
        <begin position="605"/>
        <end position="694"/>
    </location>
</feature>
<dbReference type="Gene3D" id="4.10.400.10">
    <property type="entry name" value="Low-density Lipoprotein Receptor"/>
    <property type="match status" value="1"/>
</dbReference>
<dbReference type="InterPro" id="IPR036055">
    <property type="entry name" value="LDL_receptor-like_sf"/>
</dbReference>
<dbReference type="InterPro" id="IPR008930">
    <property type="entry name" value="Terpenoid_cyclase/PrenylTrfase"/>
</dbReference>
<dbReference type="InParanoid" id="A0A6L2Q7K7"/>